<feature type="transmembrane region" description="Helical" evidence="1">
    <location>
        <begin position="12"/>
        <end position="30"/>
    </location>
</feature>
<dbReference type="EMBL" id="JBJKFK010000350">
    <property type="protein sequence ID" value="KAL3317649.1"/>
    <property type="molecule type" value="Genomic_DNA"/>
</dbReference>
<protein>
    <submittedName>
        <fullName evidence="2">Uncharacterized protein</fullName>
    </submittedName>
</protein>
<accession>A0ABD2QDM1</accession>
<reference evidence="2 3" key="1">
    <citation type="submission" date="2024-11" db="EMBL/GenBank/DDBJ databases">
        <title>Adaptive evolution of stress response genes in parasites aligns with host niche diversity.</title>
        <authorList>
            <person name="Hahn C."/>
            <person name="Resl P."/>
        </authorList>
    </citation>
    <scope>NUCLEOTIDE SEQUENCE [LARGE SCALE GENOMIC DNA]</scope>
    <source>
        <strain evidence="2">EGGRZ-B1_66</strain>
        <tissue evidence="2">Body</tissue>
    </source>
</reference>
<sequence length="176" mass="20490">MKAKEEPRRQVRFEAVMFVILGLYYMPYVSRFQSITEDEPGDKTVNSFISESKAAFLDYSTKDKVVAILNGDTTKIMQLQEVCKKALKLMLSERVNSEKKLDAYKEFSKDARKYLADAGALFEEPYKYEWAHISKEFEAFNRKFTDQTSLKSAQKVFIDEVCALQDEFLKNEMIPK</sequence>
<proteinExistence type="predicted"/>
<dbReference type="AlphaFoldDB" id="A0ABD2QDM1"/>
<organism evidence="2 3">
    <name type="scientific">Cichlidogyrus casuarinus</name>
    <dbReference type="NCBI Taxonomy" id="1844966"/>
    <lineage>
        <taxon>Eukaryota</taxon>
        <taxon>Metazoa</taxon>
        <taxon>Spiralia</taxon>
        <taxon>Lophotrochozoa</taxon>
        <taxon>Platyhelminthes</taxon>
        <taxon>Monogenea</taxon>
        <taxon>Monopisthocotylea</taxon>
        <taxon>Dactylogyridea</taxon>
        <taxon>Ancyrocephalidae</taxon>
        <taxon>Cichlidogyrus</taxon>
    </lineage>
</organism>
<evidence type="ECO:0000313" key="3">
    <source>
        <dbReference type="Proteomes" id="UP001626550"/>
    </source>
</evidence>
<name>A0ABD2QDM1_9PLAT</name>
<evidence type="ECO:0000256" key="1">
    <source>
        <dbReference type="SAM" id="Phobius"/>
    </source>
</evidence>
<comment type="caution">
    <text evidence="2">The sequence shown here is derived from an EMBL/GenBank/DDBJ whole genome shotgun (WGS) entry which is preliminary data.</text>
</comment>
<keyword evidence="1" id="KW-0472">Membrane</keyword>
<keyword evidence="3" id="KW-1185">Reference proteome</keyword>
<keyword evidence="1" id="KW-0812">Transmembrane</keyword>
<evidence type="ECO:0000313" key="2">
    <source>
        <dbReference type="EMBL" id="KAL3317649.1"/>
    </source>
</evidence>
<keyword evidence="1" id="KW-1133">Transmembrane helix</keyword>
<gene>
    <name evidence="2" type="ORF">Ciccas_003685</name>
</gene>
<dbReference type="Proteomes" id="UP001626550">
    <property type="component" value="Unassembled WGS sequence"/>
</dbReference>